<gene>
    <name evidence="3" type="ORF">SAMN05216246_11145</name>
</gene>
<feature type="domain" description="HTH merR-type" evidence="2">
    <location>
        <begin position="2"/>
        <end position="71"/>
    </location>
</feature>
<sequence length="153" mass="17203">MTYTIGQVAQMLGLPPSTLRYYESEGLLPALERTASGRRRFCERDLEACRVIECLKRSGLPIKDIKAFMGMVAQGDSTLRDRLDLFRERREAVRHELDAMRAVLAVLDFKTWYYEQAVAAGTEEAVRALQGDQVPAEHRDARARLSGAAVEDA</sequence>
<keyword evidence="4" id="KW-1185">Reference proteome</keyword>
<protein>
    <submittedName>
        <fullName evidence="3">DNA-binding transcriptional regulator, MerR family</fullName>
    </submittedName>
</protein>
<dbReference type="InterPro" id="IPR047057">
    <property type="entry name" value="MerR_fam"/>
</dbReference>
<dbReference type="EMBL" id="FQYL01000011">
    <property type="protein sequence ID" value="SHJ10903.1"/>
    <property type="molecule type" value="Genomic_DNA"/>
</dbReference>
<evidence type="ECO:0000313" key="3">
    <source>
        <dbReference type="EMBL" id="SHJ10903.1"/>
    </source>
</evidence>
<evidence type="ECO:0000256" key="1">
    <source>
        <dbReference type="ARBA" id="ARBA00023125"/>
    </source>
</evidence>
<dbReference type="PRINTS" id="PR00040">
    <property type="entry name" value="HTHMERR"/>
</dbReference>
<dbReference type="PANTHER" id="PTHR30204">
    <property type="entry name" value="REDOX-CYCLING DRUG-SENSING TRANSCRIPTIONAL ACTIVATOR SOXR"/>
    <property type="match status" value="1"/>
</dbReference>
<dbReference type="SMART" id="SM00422">
    <property type="entry name" value="HTH_MERR"/>
    <property type="match status" value="1"/>
</dbReference>
<dbReference type="InterPro" id="IPR009061">
    <property type="entry name" value="DNA-bd_dom_put_sf"/>
</dbReference>
<dbReference type="InterPro" id="IPR000551">
    <property type="entry name" value="MerR-type_HTH_dom"/>
</dbReference>
<dbReference type="Gene3D" id="1.10.1660.10">
    <property type="match status" value="1"/>
</dbReference>
<reference evidence="3 4" key="1">
    <citation type="submission" date="2016-11" db="EMBL/GenBank/DDBJ databases">
        <authorList>
            <person name="Varghese N."/>
            <person name="Submissions S."/>
        </authorList>
    </citation>
    <scope>NUCLEOTIDE SEQUENCE [LARGE SCALE GENOMIC DNA]</scope>
    <source>
        <strain evidence="3 4">PA</strain>
    </source>
</reference>
<dbReference type="GO" id="GO:0003677">
    <property type="term" value="F:DNA binding"/>
    <property type="evidence" value="ECO:0007669"/>
    <property type="project" value="UniProtKB-KW"/>
</dbReference>
<name>A0ABY1IFR5_9ACTO</name>
<comment type="caution">
    <text evidence="3">The sequence shown here is derived from an EMBL/GenBank/DDBJ whole genome shotgun (WGS) entry which is preliminary data.</text>
</comment>
<dbReference type="PANTHER" id="PTHR30204:SF98">
    <property type="entry name" value="HTH-TYPE TRANSCRIPTIONAL REGULATOR ADHR"/>
    <property type="match status" value="1"/>
</dbReference>
<accession>A0ABY1IFR5</accession>
<evidence type="ECO:0000259" key="2">
    <source>
        <dbReference type="PROSITE" id="PS50937"/>
    </source>
</evidence>
<dbReference type="SUPFAM" id="SSF46955">
    <property type="entry name" value="Putative DNA-binding domain"/>
    <property type="match status" value="1"/>
</dbReference>
<evidence type="ECO:0000313" key="4">
    <source>
        <dbReference type="Proteomes" id="UP000184390"/>
    </source>
</evidence>
<dbReference type="CDD" id="cd01109">
    <property type="entry name" value="HTH_YyaN"/>
    <property type="match status" value="1"/>
</dbReference>
<organism evidence="3 4">
    <name type="scientific">Actinomyces denticolens</name>
    <dbReference type="NCBI Taxonomy" id="52767"/>
    <lineage>
        <taxon>Bacteria</taxon>
        <taxon>Bacillati</taxon>
        <taxon>Actinomycetota</taxon>
        <taxon>Actinomycetes</taxon>
        <taxon>Actinomycetales</taxon>
        <taxon>Actinomycetaceae</taxon>
        <taxon>Actinomyces</taxon>
    </lineage>
</organism>
<proteinExistence type="predicted"/>
<dbReference type="PROSITE" id="PS50937">
    <property type="entry name" value="HTH_MERR_2"/>
    <property type="match status" value="1"/>
</dbReference>
<dbReference type="RefSeq" id="WP_073453739.1">
    <property type="nucleotide sequence ID" value="NZ_FQYL01000011.1"/>
</dbReference>
<keyword evidence="1 3" id="KW-0238">DNA-binding</keyword>
<dbReference type="Pfam" id="PF13411">
    <property type="entry name" value="MerR_1"/>
    <property type="match status" value="1"/>
</dbReference>
<dbReference type="Proteomes" id="UP000184390">
    <property type="component" value="Unassembled WGS sequence"/>
</dbReference>